<gene>
    <name evidence="3" type="ORF">ALC57_12224</name>
</gene>
<feature type="compositionally biased region" description="Low complexity" evidence="1">
    <location>
        <begin position="30"/>
        <end position="41"/>
    </location>
</feature>
<protein>
    <recommendedName>
        <fullName evidence="2">Mutator-like transposase domain-containing protein</fullName>
    </recommendedName>
</protein>
<organism evidence="3 4">
    <name type="scientific">Trachymyrmex cornetzi</name>
    <dbReference type="NCBI Taxonomy" id="471704"/>
    <lineage>
        <taxon>Eukaryota</taxon>
        <taxon>Metazoa</taxon>
        <taxon>Ecdysozoa</taxon>
        <taxon>Arthropoda</taxon>
        <taxon>Hexapoda</taxon>
        <taxon>Insecta</taxon>
        <taxon>Pterygota</taxon>
        <taxon>Neoptera</taxon>
        <taxon>Endopterygota</taxon>
        <taxon>Hymenoptera</taxon>
        <taxon>Apocrita</taxon>
        <taxon>Aculeata</taxon>
        <taxon>Formicoidea</taxon>
        <taxon>Formicidae</taxon>
        <taxon>Myrmicinae</taxon>
        <taxon>Trachymyrmex</taxon>
    </lineage>
</organism>
<reference evidence="3 4" key="1">
    <citation type="submission" date="2015-09" db="EMBL/GenBank/DDBJ databases">
        <title>Trachymyrmex cornetzi WGS genome.</title>
        <authorList>
            <person name="Nygaard S."/>
            <person name="Hu H."/>
            <person name="Boomsma J."/>
            <person name="Zhang G."/>
        </authorList>
    </citation>
    <scope>NUCLEOTIDE SEQUENCE [LARGE SCALE GENOMIC DNA]</scope>
    <source>
        <strain evidence="3">Tcor2-1</strain>
        <tissue evidence="3">Whole body</tissue>
    </source>
</reference>
<feature type="domain" description="Mutator-like transposase" evidence="2">
    <location>
        <begin position="75"/>
        <end position="149"/>
    </location>
</feature>
<dbReference type="InterPro" id="IPR049012">
    <property type="entry name" value="Mutator_transp_dom"/>
</dbReference>
<evidence type="ECO:0000259" key="2">
    <source>
        <dbReference type="Pfam" id="PF20700"/>
    </source>
</evidence>
<keyword evidence="4" id="KW-1185">Reference proteome</keyword>
<name>A0A151J169_9HYME</name>
<feature type="region of interest" description="Disordered" evidence="1">
    <location>
        <begin position="1"/>
        <end position="41"/>
    </location>
</feature>
<evidence type="ECO:0000313" key="3">
    <source>
        <dbReference type="EMBL" id="KYN15554.1"/>
    </source>
</evidence>
<evidence type="ECO:0000256" key="1">
    <source>
        <dbReference type="SAM" id="MobiDB-lite"/>
    </source>
</evidence>
<dbReference type="Pfam" id="PF20700">
    <property type="entry name" value="Mutator"/>
    <property type="match status" value="1"/>
</dbReference>
<proteinExistence type="predicted"/>
<dbReference type="EMBL" id="KQ980564">
    <property type="protein sequence ID" value="KYN15554.1"/>
    <property type="molecule type" value="Genomic_DNA"/>
</dbReference>
<sequence length="366" mass="41465">MDKKSTKFSSARPSRPKKRKFSSNQHTSEQDTSSTSSSASKLSKKSPEFEVNIDQSVQYVIINFALFLTLQTLVICKVCKSDIRFYKYSEKGLGFKLVVQCKCETETCIPSSPEMNTTYEINRRFVYAMRLIGVGFQGLSNFCGFMDIANKIKLSKYYELTVRRHSNSVEDMRNAIWATFYHKISTDSEPQHSHCPEGANSWCKYRVAEATGTLENFKHPPALNNEIQPLLHGIYEDLTSDDLLQRCLGANTQNNNESYNACVWHFAPKHTFSGKQIIEIAAFCAACNFNEGFKPLLKIMEVMGVVIGKATAAFAEERDRARIASATRRTSDVSKERRIEIRNEKLINNELFEDTEGIVYGPGIAE</sequence>
<evidence type="ECO:0000313" key="4">
    <source>
        <dbReference type="Proteomes" id="UP000078492"/>
    </source>
</evidence>
<dbReference type="AlphaFoldDB" id="A0A151J169"/>
<accession>A0A151J169</accession>
<dbReference type="Proteomes" id="UP000078492">
    <property type="component" value="Unassembled WGS sequence"/>
</dbReference>